<dbReference type="Proteomes" id="UP000489600">
    <property type="component" value="Unassembled WGS sequence"/>
</dbReference>
<evidence type="ECO:0000313" key="1">
    <source>
        <dbReference type="EMBL" id="VVB00310.1"/>
    </source>
</evidence>
<gene>
    <name evidence="1" type="ORF">ANE_LOCUS10754</name>
</gene>
<accession>A0A565BFC9</accession>
<name>A0A565BFC9_9BRAS</name>
<organism evidence="1 2">
    <name type="scientific">Arabis nemorensis</name>
    <dbReference type="NCBI Taxonomy" id="586526"/>
    <lineage>
        <taxon>Eukaryota</taxon>
        <taxon>Viridiplantae</taxon>
        <taxon>Streptophyta</taxon>
        <taxon>Embryophyta</taxon>
        <taxon>Tracheophyta</taxon>
        <taxon>Spermatophyta</taxon>
        <taxon>Magnoliopsida</taxon>
        <taxon>eudicotyledons</taxon>
        <taxon>Gunneridae</taxon>
        <taxon>Pentapetalae</taxon>
        <taxon>rosids</taxon>
        <taxon>malvids</taxon>
        <taxon>Brassicales</taxon>
        <taxon>Brassicaceae</taxon>
        <taxon>Arabideae</taxon>
        <taxon>Arabis</taxon>
    </lineage>
</organism>
<protein>
    <submittedName>
        <fullName evidence="1">Uncharacterized protein</fullName>
    </submittedName>
</protein>
<comment type="caution">
    <text evidence="1">The sequence shown here is derived from an EMBL/GenBank/DDBJ whole genome shotgun (WGS) entry which is preliminary data.</text>
</comment>
<dbReference type="AlphaFoldDB" id="A0A565BFC9"/>
<reference evidence="1" key="1">
    <citation type="submission" date="2019-07" db="EMBL/GenBank/DDBJ databases">
        <authorList>
            <person name="Dittberner H."/>
        </authorList>
    </citation>
    <scope>NUCLEOTIDE SEQUENCE [LARGE SCALE GENOMIC DNA]</scope>
</reference>
<proteinExistence type="predicted"/>
<dbReference type="EMBL" id="CABITT030000004">
    <property type="protein sequence ID" value="VVB00310.1"/>
    <property type="molecule type" value="Genomic_DNA"/>
</dbReference>
<sequence>MLISLVILRVQSMQQRLSGEMQKCLQANQSFLNQSYRIYSGIDLPDLDSGIDCGIDSWTKVSDLVELDSMLREASLWRMQNLV</sequence>
<evidence type="ECO:0000313" key="2">
    <source>
        <dbReference type="Proteomes" id="UP000489600"/>
    </source>
</evidence>
<keyword evidence="2" id="KW-1185">Reference proteome</keyword>